<evidence type="ECO:0000313" key="3">
    <source>
        <dbReference type="Proteomes" id="UP000198539"/>
    </source>
</evidence>
<name>A0A1H2TY08_9RHOB</name>
<dbReference type="OrthoDB" id="1685145at2"/>
<accession>A0A1H2TY08</accession>
<dbReference type="Pfam" id="PF09343">
    <property type="entry name" value="DUF2460"/>
    <property type="match status" value="1"/>
</dbReference>
<dbReference type="EMBL" id="FNOM01000002">
    <property type="protein sequence ID" value="SDW48866.1"/>
    <property type="molecule type" value="Genomic_DNA"/>
</dbReference>
<dbReference type="InterPro" id="IPR011740">
    <property type="entry name" value="DUF2460"/>
</dbReference>
<reference evidence="2 3" key="1">
    <citation type="submission" date="2016-10" db="EMBL/GenBank/DDBJ databases">
        <authorList>
            <person name="de Groot N.N."/>
        </authorList>
    </citation>
    <scope>NUCLEOTIDE SEQUENCE [LARGE SCALE GENOMIC DNA]</scope>
    <source>
        <strain evidence="2 3">CGMCC 1.8894</strain>
    </source>
</reference>
<organism evidence="2 3">
    <name type="scientific">Roseicitreum antarcticum</name>
    <dbReference type="NCBI Taxonomy" id="564137"/>
    <lineage>
        <taxon>Bacteria</taxon>
        <taxon>Pseudomonadati</taxon>
        <taxon>Pseudomonadota</taxon>
        <taxon>Alphaproteobacteria</taxon>
        <taxon>Rhodobacterales</taxon>
        <taxon>Paracoccaceae</taxon>
        <taxon>Roseicitreum</taxon>
    </lineage>
</organism>
<dbReference type="RefSeq" id="WP_092885779.1">
    <property type="nucleotide sequence ID" value="NZ_CP061498.1"/>
</dbReference>
<dbReference type="Proteomes" id="UP000198539">
    <property type="component" value="Unassembled WGS sequence"/>
</dbReference>
<gene>
    <name evidence="2" type="ORF">SAMN04488238_102219</name>
</gene>
<dbReference type="NCBIfam" id="TIGR02217">
    <property type="entry name" value="chp_TIGR02217"/>
    <property type="match status" value="1"/>
</dbReference>
<evidence type="ECO:0000259" key="1">
    <source>
        <dbReference type="Pfam" id="PF09343"/>
    </source>
</evidence>
<sequence length="210" mass="22568">MAFHDIRFPASLSFGSLGGPERRTEVVTLANGFEERNTPWAQSRRRYDAGMGLRSLDDVAALIAFFEARQGMLHAFRWKDWADYKSGLPSHAVTALDQEIGRGDGVAAVFALRKGYVSGGQVHYRDIAKPVAGSVRVAVGNDPQAEGLHWSVDAATGQVSFATPPGPGAIVTAGFEFDVPVRFDADLIQVSVASFQAGVVPKVPVVEVRI</sequence>
<dbReference type="AlphaFoldDB" id="A0A1H2TY08"/>
<dbReference type="STRING" id="564137.SAMN04488238_102219"/>
<feature type="domain" description="DUF2460" evidence="1">
    <location>
        <begin position="4"/>
        <end position="209"/>
    </location>
</feature>
<keyword evidence="3" id="KW-1185">Reference proteome</keyword>
<evidence type="ECO:0000313" key="2">
    <source>
        <dbReference type="EMBL" id="SDW48866.1"/>
    </source>
</evidence>
<protein>
    <submittedName>
        <fullName evidence="2">TIGR02217 family protein</fullName>
    </submittedName>
</protein>
<proteinExistence type="predicted"/>